<dbReference type="Proteomes" id="UP000306317">
    <property type="component" value="Unassembled WGS sequence"/>
</dbReference>
<dbReference type="OrthoDB" id="116480at2"/>
<feature type="transmembrane region" description="Helical" evidence="1">
    <location>
        <begin position="185"/>
        <end position="204"/>
    </location>
</feature>
<gene>
    <name evidence="2" type="ORF">B1991_15630</name>
</gene>
<evidence type="ECO:0008006" key="4">
    <source>
        <dbReference type="Google" id="ProtNLM"/>
    </source>
</evidence>
<keyword evidence="3" id="KW-1185">Reference proteome</keyword>
<dbReference type="PANTHER" id="PTHR41282">
    <property type="entry name" value="CONSERVED TRANSMEMBRANE PROTEIN-RELATED"/>
    <property type="match status" value="1"/>
</dbReference>
<feature type="transmembrane region" description="Helical" evidence="1">
    <location>
        <begin position="224"/>
        <end position="244"/>
    </location>
</feature>
<name>A0A4S3KBV9_9GAMM</name>
<dbReference type="EMBL" id="MWIO01000054">
    <property type="protein sequence ID" value="THD05877.1"/>
    <property type="molecule type" value="Genomic_DNA"/>
</dbReference>
<evidence type="ECO:0000256" key="1">
    <source>
        <dbReference type="SAM" id="Phobius"/>
    </source>
</evidence>
<dbReference type="AlphaFoldDB" id="A0A4S3KBV9"/>
<feature type="transmembrane region" description="Helical" evidence="1">
    <location>
        <begin position="94"/>
        <end position="112"/>
    </location>
</feature>
<feature type="transmembrane region" description="Helical" evidence="1">
    <location>
        <begin position="151"/>
        <end position="173"/>
    </location>
</feature>
<dbReference type="RefSeq" id="WP_136259615.1">
    <property type="nucleotide sequence ID" value="NZ_MWIO01000054.1"/>
</dbReference>
<feature type="transmembrane region" description="Helical" evidence="1">
    <location>
        <begin position="118"/>
        <end position="139"/>
    </location>
</feature>
<dbReference type="InterPro" id="IPR010539">
    <property type="entry name" value="BaxI_1-like"/>
</dbReference>
<organism evidence="2 3">
    <name type="scientific">Rhodanobacter lindaniclasticus</name>
    <dbReference type="NCBI Taxonomy" id="75310"/>
    <lineage>
        <taxon>Bacteria</taxon>
        <taxon>Pseudomonadati</taxon>
        <taxon>Pseudomonadota</taxon>
        <taxon>Gammaproteobacteria</taxon>
        <taxon>Lysobacterales</taxon>
        <taxon>Rhodanobacteraceae</taxon>
        <taxon>Rhodanobacter</taxon>
    </lineage>
</organism>
<evidence type="ECO:0000313" key="2">
    <source>
        <dbReference type="EMBL" id="THD05877.1"/>
    </source>
</evidence>
<reference evidence="2 3" key="1">
    <citation type="submission" date="2017-02" db="EMBL/GenBank/DDBJ databases">
        <title>Whole genome sequencing of Rhodanobacter lindaniclasticus DSM 17932.</title>
        <authorList>
            <person name="Kumar S."/>
            <person name="Patil P."/>
            <person name="Patil P.B."/>
        </authorList>
    </citation>
    <scope>NUCLEOTIDE SEQUENCE [LARGE SCALE GENOMIC DNA]</scope>
    <source>
        <strain evidence="2 3">DSM 17932</strain>
    </source>
</reference>
<sequence length="251" mass="26523">MQSGNPALNKNTFLDAASGAVVSHGDEVMTLNGTVNKTGLLLILAIVGAAFSWGQFNGAESLPAMGPLMIGGAIGGLVLALVTVFKKTWAPVTAPLYALVEGVFIGALSAIFEMRYPGIVMQAVGLTFGVMAAMLLAYRSGLIRATEKFKLGIVAATGGILLLYLANMVMGFFGHSMGFINGSSGLGIAFSVVVVVIAALNLILDFDMIEQGVHARAPKYMEWYGAFALVVTLVWLYLELLRLLSKLQSRD</sequence>
<dbReference type="PANTHER" id="PTHR41282:SF1">
    <property type="entry name" value="CONSERVED TRANSMEMBRANE PROTEIN-RELATED"/>
    <property type="match status" value="1"/>
</dbReference>
<proteinExistence type="predicted"/>
<accession>A0A4S3KBV9</accession>
<keyword evidence="1" id="KW-1133">Transmembrane helix</keyword>
<evidence type="ECO:0000313" key="3">
    <source>
        <dbReference type="Proteomes" id="UP000306317"/>
    </source>
</evidence>
<dbReference type="Pfam" id="PF12811">
    <property type="entry name" value="BaxI_1"/>
    <property type="match status" value="1"/>
</dbReference>
<comment type="caution">
    <text evidence="2">The sequence shown here is derived from an EMBL/GenBank/DDBJ whole genome shotgun (WGS) entry which is preliminary data.</text>
</comment>
<feature type="transmembrane region" description="Helical" evidence="1">
    <location>
        <begin position="39"/>
        <end position="56"/>
    </location>
</feature>
<keyword evidence="1" id="KW-0812">Transmembrane</keyword>
<keyword evidence="1" id="KW-0472">Membrane</keyword>
<feature type="transmembrane region" description="Helical" evidence="1">
    <location>
        <begin position="62"/>
        <end position="82"/>
    </location>
</feature>
<protein>
    <recommendedName>
        <fullName evidence="4">Bax inhibitor-1/YccA family protein</fullName>
    </recommendedName>
</protein>
<dbReference type="PIRSF" id="PIRSF009160">
    <property type="entry name" value="UCP009160"/>
    <property type="match status" value="1"/>
</dbReference>